<feature type="region of interest" description="Disordered" evidence="1">
    <location>
        <begin position="221"/>
        <end position="243"/>
    </location>
</feature>
<feature type="domain" description="PatA-like N-terminal" evidence="2">
    <location>
        <begin position="5"/>
        <end position="109"/>
    </location>
</feature>
<dbReference type="Pfam" id="PF14332">
    <property type="entry name" value="DUF4388"/>
    <property type="match status" value="1"/>
</dbReference>
<proteinExistence type="predicted"/>
<evidence type="ECO:0000313" key="3">
    <source>
        <dbReference type="EMBL" id="GAA2738467.1"/>
    </source>
</evidence>
<dbReference type="EMBL" id="BAAATZ010000037">
    <property type="protein sequence ID" value="GAA2738467.1"/>
    <property type="molecule type" value="Genomic_DNA"/>
</dbReference>
<sequence>MQVSSIIDELDVLTRDGASGALKVEGRRRGTVYLDDGRFIFAEAAGVPDLASRLIGARRLTAEQWNTLRTEGRPGEFGSLLVERGIIGEEDLTDVLHSAFLDAVTALTADGGEPETRFAPLERPWIGSPLGLEVGSLKEEVSRLAEHDFPLDAKPRLSDLDSPWGVVERREWAVACRMDGATTLRDLAWHNGFSLYETFESVQGLIRAGLCTLSVSAEPEPAALEPADETPLPRREPGSTIWDRTPVETGLKRRIPDGNTMFAVPNTDLMKRLIQALQDMD</sequence>
<dbReference type="Proteomes" id="UP001501842">
    <property type="component" value="Unassembled WGS sequence"/>
</dbReference>
<gene>
    <name evidence="3" type="ORF">GCM10010439_72640</name>
</gene>
<protein>
    <recommendedName>
        <fullName evidence="2">PatA-like N-terminal domain-containing protein</fullName>
    </recommendedName>
</protein>
<evidence type="ECO:0000256" key="1">
    <source>
        <dbReference type="SAM" id="MobiDB-lite"/>
    </source>
</evidence>
<name>A0ABP6H973_9ACTN</name>
<dbReference type="InterPro" id="IPR025497">
    <property type="entry name" value="PatA-like_N"/>
</dbReference>
<accession>A0ABP6H973</accession>
<evidence type="ECO:0000259" key="2">
    <source>
        <dbReference type="Pfam" id="PF14332"/>
    </source>
</evidence>
<reference evidence="4" key="1">
    <citation type="journal article" date="2019" name="Int. J. Syst. Evol. Microbiol.">
        <title>The Global Catalogue of Microorganisms (GCM) 10K type strain sequencing project: providing services to taxonomists for standard genome sequencing and annotation.</title>
        <authorList>
            <consortium name="The Broad Institute Genomics Platform"/>
            <consortium name="The Broad Institute Genome Sequencing Center for Infectious Disease"/>
            <person name="Wu L."/>
            <person name="Ma J."/>
        </authorList>
    </citation>
    <scope>NUCLEOTIDE SEQUENCE [LARGE SCALE GENOMIC DNA]</scope>
    <source>
        <strain evidence="4">JCM 8201</strain>
    </source>
</reference>
<evidence type="ECO:0000313" key="4">
    <source>
        <dbReference type="Proteomes" id="UP001501842"/>
    </source>
</evidence>
<keyword evidence="4" id="KW-1185">Reference proteome</keyword>
<organism evidence="3 4">
    <name type="scientific">Actinocorallia aurantiaca</name>
    <dbReference type="NCBI Taxonomy" id="46204"/>
    <lineage>
        <taxon>Bacteria</taxon>
        <taxon>Bacillati</taxon>
        <taxon>Actinomycetota</taxon>
        <taxon>Actinomycetes</taxon>
        <taxon>Streptosporangiales</taxon>
        <taxon>Thermomonosporaceae</taxon>
        <taxon>Actinocorallia</taxon>
    </lineage>
</organism>
<comment type="caution">
    <text evidence="3">The sequence shown here is derived from an EMBL/GenBank/DDBJ whole genome shotgun (WGS) entry which is preliminary data.</text>
</comment>